<evidence type="ECO:0000259" key="1">
    <source>
        <dbReference type="Pfam" id="PF12728"/>
    </source>
</evidence>
<comment type="caution">
    <text evidence="2">The sequence shown here is derived from an EMBL/GenBank/DDBJ whole genome shotgun (WGS) entry which is preliminary data.</text>
</comment>
<dbReference type="AlphaFoldDB" id="A0A017H638"/>
<proteinExistence type="predicted"/>
<dbReference type="OrthoDB" id="9802039at2"/>
<dbReference type="PATRIC" id="fig|1226633.4.peg.2017"/>
<dbReference type="Proteomes" id="UP000031184">
    <property type="component" value="Unassembled WGS sequence"/>
</dbReference>
<dbReference type="EMBL" id="AUZI01000023">
    <property type="protein sequence ID" value="KID48590.1"/>
    <property type="molecule type" value="Genomic_DNA"/>
</dbReference>
<dbReference type="InterPro" id="IPR041657">
    <property type="entry name" value="HTH_17"/>
</dbReference>
<sequence length="81" mass="9440">MMKKQKITQSGREDFVSEDIMEMMISHLGEFSGINEVAAFFHISRSTVRYYIEQGDIVSLQFGKRIVIVVRSMGDFIKRYI</sequence>
<evidence type="ECO:0000313" key="2">
    <source>
        <dbReference type="EMBL" id="KID48590.1"/>
    </source>
</evidence>
<dbReference type="Pfam" id="PF12728">
    <property type="entry name" value="HTH_17"/>
    <property type="match status" value="1"/>
</dbReference>
<organism evidence="2 3">
    <name type="scientific">Fusobacterium necrophorum subsp. funduliforme B35</name>
    <dbReference type="NCBI Taxonomy" id="1226633"/>
    <lineage>
        <taxon>Bacteria</taxon>
        <taxon>Fusobacteriati</taxon>
        <taxon>Fusobacteriota</taxon>
        <taxon>Fusobacteriia</taxon>
        <taxon>Fusobacteriales</taxon>
        <taxon>Fusobacteriaceae</taxon>
        <taxon>Fusobacterium</taxon>
    </lineage>
</organism>
<name>A0A017H638_9FUSO</name>
<gene>
    <name evidence="2" type="ORF">C095_09955</name>
</gene>
<dbReference type="GeneID" id="75075030"/>
<protein>
    <recommendedName>
        <fullName evidence="1">Helix-turn-helix domain-containing protein</fullName>
    </recommendedName>
</protein>
<evidence type="ECO:0000313" key="3">
    <source>
        <dbReference type="Proteomes" id="UP000031184"/>
    </source>
</evidence>
<dbReference type="SUPFAM" id="SSF46955">
    <property type="entry name" value="Putative DNA-binding domain"/>
    <property type="match status" value="1"/>
</dbReference>
<dbReference type="RefSeq" id="WP_005961408.1">
    <property type="nucleotide sequence ID" value="NZ_AOJP01000002.1"/>
</dbReference>
<feature type="domain" description="Helix-turn-helix" evidence="1">
    <location>
        <begin position="34"/>
        <end position="68"/>
    </location>
</feature>
<dbReference type="InterPro" id="IPR009061">
    <property type="entry name" value="DNA-bd_dom_put_sf"/>
</dbReference>
<accession>A0A017H638</accession>
<reference evidence="2 3" key="1">
    <citation type="submission" date="2013-08" db="EMBL/GenBank/DDBJ databases">
        <title>An opportunistic ruminal bacterium that causes liver abscesses in cattle.</title>
        <authorList>
            <person name="Benahmed F.H."/>
            <person name="Rasmussen M."/>
            <person name="Harbottle H."/>
            <person name="Soppet D."/>
            <person name="Nagaraja T.G."/>
            <person name="Davidson M."/>
        </authorList>
    </citation>
    <scope>NUCLEOTIDE SEQUENCE [LARGE SCALE GENOMIC DNA]</scope>
    <source>
        <strain evidence="2 3">B35</strain>
    </source>
</reference>